<sequence length="432" mass="47838">MFLPFSIFSRFTSNALWSLSGAIFLRGSTLLATIFVARIIGKEAFGEYAIVQNTLMMIATITGVGLSMTGTKYVAGYTDINKLGRIISLIICTSLISGLLGSSLIYFLSDIISEKVLQTAKLKDYFFIGATAVVFNVIISAITGVLSGLNKFKDLAIINLIVGFSTFSLLLLLSNSYGVYGAIIGFVLSAIINCLLCLFFLYRYCAVAQIQINFMTSWTEYSILTKFSLPTVIGNVVVMLAVWISNILIVKQTVGGYSELAIINAALQWQNAILFVPNTLTPVILTALSKSYTERSYKDYSNVIKLSFYVTCLVSGCICLILFFFADSLMGLYGTNFSIYGLVLKLIIISSFLISINNVIGQILASIGTMWTGFMFNLCWAMVFSISSFYGIKYYGLYGLAWAYILSYFIHSVWQFSFIYFKIKKSNSDFAL</sequence>
<feature type="transmembrane region" description="Helical" evidence="6">
    <location>
        <begin position="398"/>
        <end position="421"/>
    </location>
</feature>
<comment type="subcellular location">
    <subcellularLocation>
        <location evidence="1">Cell membrane</location>
        <topology evidence="1">Multi-pass membrane protein</topology>
    </subcellularLocation>
</comment>
<dbReference type="Proteomes" id="UP000295063">
    <property type="component" value="Unassembled WGS sequence"/>
</dbReference>
<dbReference type="GO" id="GO:0005886">
    <property type="term" value="C:plasma membrane"/>
    <property type="evidence" value="ECO:0007669"/>
    <property type="project" value="UniProtKB-SubCell"/>
</dbReference>
<protein>
    <submittedName>
        <fullName evidence="7">Na+-driven multidrug efflux pump</fullName>
    </submittedName>
</protein>
<dbReference type="PANTHER" id="PTHR30250:SF11">
    <property type="entry name" value="O-ANTIGEN TRANSPORTER-RELATED"/>
    <property type="match status" value="1"/>
</dbReference>
<name>A0A4R1PZ74_9FIRM</name>
<dbReference type="InterPro" id="IPR002797">
    <property type="entry name" value="Polysacc_synth"/>
</dbReference>
<evidence type="ECO:0000256" key="4">
    <source>
        <dbReference type="ARBA" id="ARBA00022989"/>
    </source>
</evidence>
<dbReference type="EMBL" id="SLUI01000009">
    <property type="protein sequence ID" value="TCL36066.1"/>
    <property type="molecule type" value="Genomic_DNA"/>
</dbReference>
<feature type="transmembrane region" description="Helical" evidence="6">
    <location>
        <begin position="156"/>
        <end position="173"/>
    </location>
</feature>
<dbReference type="AlphaFoldDB" id="A0A4R1PZ74"/>
<comment type="caution">
    <text evidence="7">The sequence shown here is derived from an EMBL/GenBank/DDBJ whole genome shotgun (WGS) entry which is preliminary data.</text>
</comment>
<dbReference type="Pfam" id="PF01943">
    <property type="entry name" value="Polysacc_synt"/>
    <property type="match status" value="1"/>
</dbReference>
<dbReference type="InterPro" id="IPR050833">
    <property type="entry name" value="Poly_Biosynth_Transport"/>
</dbReference>
<keyword evidence="5 6" id="KW-0472">Membrane</keyword>
<feature type="transmembrane region" description="Helical" evidence="6">
    <location>
        <begin position="269"/>
        <end position="288"/>
    </location>
</feature>
<evidence type="ECO:0000256" key="1">
    <source>
        <dbReference type="ARBA" id="ARBA00004651"/>
    </source>
</evidence>
<accession>A0A4R1PZ74</accession>
<feature type="transmembrane region" description="Helical" evidence="6">
    <location>
        <begin position="308"/>
        <end position="326"/>
    </location>
</feature>
<organism evidence="7 8">
    <name type="scientific">Anaerospora hongkongensis</name>
    <dbReference type="NCBI Taxonomy" id="244830"/>
    <lineage>
        <taxon>Bacteria</taxon>
        <taxon>Bacillati</taxon>
        <taxon>Bacillota</taxon>
        <taxon>Negativicutes</taxon>
        <taxon>Selenomonadales</taxon>
        <taxon>Sporomusaceae</taxon>
        <taxon>Anaerospora</taxon>
    </lineage>
</organism>
<feature type="transmembrane region" description="Helical" evidence="6">
    <location>
        <begin position="127"/>
        <end position="149"/>
    </location>
</feature>
<evidence type="ECO:0000256" key="3">
    <source>
        <dbReference type="ARBA" id="ARBA00022692"/>
    </source>
</evidence>
<evidence type="ECO:0000313" key="7">
    <source>
        <dbReference type="EMBL" id="TCL36066.1"/>
    </source>
</evidence>
<gene>
    <name evidence="7" type="ORF">EV210_10915</name>
</gene>
<feature type="transmembrane region" description="Helical" evidence="6">
    <location>
        <begin position="86"/>
        <end position="107"/>
    </location>
</feature>
<keyword evidence="8" id="KW-1185">Reference proteome</keyword>
<evidence type="ECO:0000256" key="6">
    <source>
        <dbReference type="SAM" id="Phobius"/>
    </source>
</evidence>
<keyword evidence="3 6" id="KW-0812">Transmembrane</keyword>
<dbReference type="RefSeq" id="WP_165898898.1">
    <property type="nucleotide sequence ID" value="NZ_SLUI01000009.1"/>
</dbReference>
<feature type="transmembrane region" description="Helical" evidence="6">
    <location>
        <begin position="48"/>
        <end position="66"/>
    </location>
</feature>
<proteinExistence type="predicted"/>
<reference evidence="7 8" key="1">
    <citation type="submission" date="2019-03" db="EMBL/GenBank/DDBJ databases">
        <title>Genomic Encyclopedia of Type Strains, Phase IV (KMG-IV): sequencing the most valuable type-strain genomes for metagenomic binning, comparative biology and taxonomic classification.</title>
        <authorList>
            <person name="Goeker M."/>
        </authorList>
    </citation>
    <scope>NUCLEOTIDE SEQUENCE [LARGE SCALE GENOMIC DNA]</scope>
    <source>
        <strain evidence="7 8">DSM 15969</strain>
    </source>
</reference>
<evidence type="ECO:0000256" key="2">
    <source>
        <dbReference type="ARBA" id="ARBA00022475"/>
    </source>
</evidence>
<feature type="transmembrane region" description="Helical" evidence="6">
    <location>
        <begin position="338"/>
        <end position="360"/>
    </location>
</feature>
<evidence type="ECO:0000313" key="8">
    <source>
        <dbReference type="Proteomes" id="UP000295063"/>
    </source>
</evidence>
<evidence type="ECO:0000256" key="5">
    <source>
        <dbReference type="ARBA" id="ARBA00023136"/>
    </source>
</evidence>
<feature type="transmembrane region" description="Helical" evidence="6">
    <location>
        <begin position="223"/>
        <end position="249"/>
    </location>
</feature>
<dbReference type="PANTHER" id="PTHR30250">
    <property type="entry name" value="PST FAMILY PREDICTED COLANIC ACID TRANSPORTER"/>
    <property type="match status" value="1"/>
</dbReference>
<keyword evidence="2" id="KW-1003">Cell membrane</keyword>
<feature type="transmembrane region" description="Helical" evidence="6">
    <location>
        <begin position="179"/>
        <end position="202"/>
    </location>
</feature>
<keyword evidence="4 6" id="KW-1133">Transmembrane helix</keyword>